<dbReference type="AlphaFoldDB" id="A0AAD6E3B6"/>
<feature type="region of interest" description="Disordered" evidence="1">
    <location>
        <begin position="1"/>
        <end position="37"/>
    </location>
</feature>
<gene>
    <name evidence="2" type="ORF">N7450_001012</name>
</gene>
<name>A0AAD6E3B6_9EURO</name>
<comment type="caution">
    <text evidence="2">The sequence shown here is derived from an EMBL/GenBank/DDBJ whole genome shotgun (WGS) entry which is preliminary data.</text>
</comment>
<dbReference type="Proteomes" id="UP001216150">
    <property type="component" value="Unassembled WGS sequence"/>
</dbReference>
<evidence type="ECO:0000313" key="2">
    <source>
        <dbReference type="EMBL" id="KAJ5599945.1"/>
    </source>
</evidence>
<organism evidence="2 3">
    <name type="scientific">Penicillium hetheringtonii</name>
    <dbReference type="NCBI Taxonomy" id="911720"/>
    <lineage>
        <taxon>Eukaryota</taxon>
        <taxon>Fungi</taxon>
        <taxon>Dikarya</taxon>
        <taxon>Ascomycota</taxon>
        <taxon>Pezizomycotina</taxon>
        <taxon>Eurotiomycetes</taxon>
        <taxon>Eurotiomycetidae</taxon>
        <taxon>Eurotiales</taxon>
        <taxon>Aspergillaceae</taxon>
        <taxon>Penicillium</taxon>
    </lineage>
</organism>
<reference evidence="2 3" key="1">
    <citation type="journal article" date="2023" name="IMA Fungus">
        <title>Comparative genomic study of the Penicillium genus elucidates a diverse pangenome and 15 lateral gene transfer events.</title>
        <authorList>
            <person name="Petersen C."/>
            <person name="Sorensen T."/>
            <person name="Nielsen M.R."/>
            <person name="Sondergaard T.E."/>
            <person name="Sorensen J.L."/>
            <person name="Fitzpatrick D.A."/>
            <person name="Frisvad J.C."/>
            <person name="Nielsen K.L."/>
        </authorList>
    </citation>
    <scope>NUCLEOTIDE SEQUENCE [LARGE SCALE GENOMIC DNA]</scope>
    <source>
        <strain evidence="2 3">IBT 29057</strain>
    </source>
</reference>
<evidence type="ECO:0000256" key="1">
    <source>
        <dbReference type="SAM" id="MobiDB-lite"/>
    </source>
</evidence>
<protein>
    <submittedName>
        <fullName evidence="2">Uncharacterized protein</fullName>
    </submittedName>
</protein>
<accession>A0AAD6E3B6</accession>
<feature type="compositionally biased region" description="Basic and acidic residues" evidence="1">
    <location>
        <begin position="11"/>
        <end position="21"/>
    </location>
</feature>
<dbReference type="EMBL" id="JAQJAC010000001">
    <property type="protein sequence ID" value="KAJ5599945.1"/>
    <property type="molecule type" value="Genomic_DNA"/>
</dbReference>
<evidence type="ECO:0000313" key="3">
    <source>
        <dbReference type="Proteomes" id="UP001216150"/>
    </source>
</evidence>
<sequence>MATKSVTANASRDHSKERLDAPDPGPRPSERSFDPPETEVVELEVVELEAVDLVEESLAIEDVVSPKYVFNEDSESGVVYVGGSSGLYVEVGNEVNGGKSFGMENEYVSAIQN</sequence>
<proteinExistence type="predicted"/>
<feature type="compositionally biased region" description="Polar residues" evidence="1">
    <location>
        <begin position="1"/>
        <end position="10"/>
    </location>
</feature>
<keyword evidence="3" id="KW-1185">Reference proteome</keyword>